<dbReference type="AlphaFoldDB" id="A0A5R9FBS6"/>
<name>A0A5R9FBS6_9BACL</name>
<proteinExistence type="predicted"/>
<dbReference type="EMBL" id="SWLG01000001">
    <property type="protein sequence ID" value="TLS39118.1"/>
    <property type="molecule type" value="Genomic_DNA"/>
</dbReference>
<sequence>MSLFSKLFKKKQSKPEIKERNLFNMKVNDIVTYELEDFQVVGKLRYNDHGYEWIAYQLLGSDETLWLSVEMDDELELAMYKSIKHKLSEPIPEKLDVNGTEYFLDEKGQARVQGEGRGKNVDGREVKYYDFANEEEDKFLSIEVWGSEVEVSEGYEIDDYEIKILAAS</sequence>
<evidence type="ECO:0000313" key="2">
    <source>
        <dbReference type="EMBL" id="TLS39118.1"/>
    </source>
</evidence>
<reference evidence="2 3" key="1">
    <citation type="submission" date="2019-04" db="EMBL/GenBank/DDBJ databases">
        <title>Bacillus caeni sp. nov., a bacterium isolated from mangrove sediment.</title>
        <authorList>
            <person name="Huang H."/>
            <person name="Mo K."/>
            <person name="Hu Y."/>
        </authorList>
    </citation>
    <scope>NUCLEOTIDE SEQUENCE [LARGE SCALE GENOMIC DNA]</scope>
    <source>
        <strain evidence="2 3">HB172195</strain>
    </source>
</reference>
<protein>
    <submittedName>
        <fullName evidence="2">DUF4178 domain-containing protein</fullName>
    </submittedName>
</protein>
<keyword evidence="3" id="KW-1185">Reference proteome</keyword>
<evidence type="ECO:0000313" key="3">
    <source>
        <dbReference type="Proteomes" id="UP000308230"/>
    </source>
</evidence>
<feature type="domain" description="DUF4178" evidence="1">
    <location>
        <begin position="26"/>
        <end position="158"/>
    </location>
</feature>
<dbReference type="Pfam" id="PF13785">
    <property type="entry name" value="DUF4178"/>
    <property type="match status" value="1"/>
</dbReference>
<comment type="caution">
    <text evidence="2">The sequence shown here is derived from an EMBL/GenBank/DDBJ whole genome shotgun (WGS) entry which is preliminary data.</text>
</comment>
<dbReference type="OrthoDB" id="3775810at2"/>
<dbReference type="RefSeq" id="WP_138122646.1">
    <property type="nucleotide sequence ID" value="NZ_SWLG01000001.1"/>
</dbReference>
<accession>A0A5R9FBS6</accession>
<organism evidence="2 3">
    <name type="scientific">Exobacillus caeni</name>
    <dbReference type="NCBI Taxonomy" id="2574798"/>
    <lineage>
        <taxon>Bacteria</taxon>
        <taxon>Bacillati</taxon>
        <taxon>Bacillota</taxon>
        <taxon>Bacilli</taxon>
        <taxon>Bacillales</taxon>
        <taxon>Guptibacillaceae</taxon>
        <taxon>Exobacillus</taxon>
    </lineage>
</organism>
<dbReference type="Proteomes" id="UP000308230">
    <property type="component" value="Unassembled WGS sequence"/>
</dbReference>
<gene>
    <name evidence="2" type="ORF">FCL54_02055</name>
</gene>
<dbReference type="InterPro" id="IPR025235">
    <property type="entry name" value="DUF4178"/>
</dbReference>
<evidence type="ECO:0000259" key="1">
    <source>
        <dbReference type="Pfam" id="PF13785"/>
    </source>
</evidence>